<evidence type="ECO:0000256" key="4">
    <source>
        <dbReference type="ARBA" id="ARBA00022729"/>
    </source>
</evidence>
<protein>
    <recommendedName>
        <fullName evidence="5">RxLR effector protein</fullName>
    </recommendedName>
</protein>
<feature type="signal peptide" evidence="5">
    <location>
        <begin position="1"/>
        <end position="23"/>
    </location>
</feature>
<comment type="domain">
    <text evidence="5">The RxLR-dEER motif acts to carry the protein into the host cell cytoplasm through binding to cell surface phosphatidylinositol-3-phosphate.</text>
</comment>
<evidence type="ECO:0000256" key="5">
    <source>
        <dbReference type="RuleBase" id="RU367124"/>
    </source>
</evidence>
<comment type="function">
    <text evidence="5">Effector that suppresses plant defense responses during pathogen infection.</text>
</comment>
<gene>
    <name evidence="6" type="ORF">PHYPSEUDO_014977</name>
</gene>
<evidence type="ECO:0000313" key="6">
    <source>
        <dbReference type="EMBL" id="KAG7375854.1"/>
    </source>
</evidence>
<reference evidence="6" key="1">
    <citation type="submission" date="2021-02" db="EMBL/GenBank/DDBJ databases">
        <authorList>
            <person name="Palmer J.M."/>
        </authorList>
    </citation>
    <scope>NUCLEOTIDE SEQUENCE</scope>
    <source>
        <strain evidence="6">SCRP734</strain>
    </source>
</reference>
<dbReference type="AlphaFoldDB" id="A0A8T1V8G4"/>
<comment type="caution">
    <text evidence="6">The sequence shown here is derived from an EMBL/GenBank/DDBJ whole genome shotgun (WGS) entry which is preliminary data.</text>
</comment>
<keyword evidence="3 5" id="KW-0964">Secreted</keyword>
<dbReference type="EMBL" id="JAGDFM010000897">
    <property type="protein sequence ID" value="KAG7375854.1"/>
    <property type="molecule type" value="Genomic_DNA"/>
</dbReference>
<feature type="chain" id="PRO_5035958544" description="RxLR effector protein" evidence="5">
    <location>
        <begin position="24"/>
        <end position="143"/>
    </location>
</feature>
<dbReference type="Proteomes" id="UP000694044">
    <property type="component" value="Unassembled WGS sequence"/>
</dbReference>
<dbReference type="Pfam" id="PF16810">
    <property type="entry name" value="RXLR"/>
    <property type="match status" value="1"/>
</dbReference>
<dbReference type="GO" id="GO:0005576">
    <property type="term" value="C:extracellular region"/>
    <property type="evidence" value="ECO:0007669"/>
    <property type="project" value="UniProtKB-SubCell"/>
</dbReference>
<evidence type="ECO:0000256" key="2">
    <source>
        <dbReference type="ARBA" id="ARBA00010400"/>
    </source>
</evidence>
<proteinExistence type="inferred from homology"/>
<evidence type="ECO:0000256" key="1">
    <source>
        <dbReference type="ARBA" id="ARBA00004613"/>
    </source>
</evidence>
<comment type="similarity">
    <text evidence="2 5">Belongs to the RxLR effector family.</text>
</comment>
<evidence type="ECO:0000313" key="7">
    <source>
        <dbReference type="Proteomes" id="UP000694044"/>
    </source>
</evidence>
<keyword evidence="4 5" id="KW-0732">Signal</keyword>
<keyword evidence="7" id="KW-1185">Reference proteome</keyword>
<accession>A0A8T1V8G4</accession>
<sequence length="143" mass="15402">MRVSIALLPFAVVILFASGTCGALSTGKRFLRSGENADVNDGNQEVRGVNFSALEKIILGASDFKMVKAVKEAVKKVGPIKDLDGVLSNSDDMFKQFISWEKQGASPSDVFIKLLATDRAGTKEIQLVSQYALFLDDATVKAT</sequence>
<evidence type="ECO:0000256" key="3">
    <source>
        <dbReference type="ARBA" id="ARBA00022525"/>
    </source>
</evidence>
<name>A0A8T1V8G4_9STRA</name>
<comment type="subcellular location">
    <subcellularLocation>
        <location evidence="1 5">Secreted</location>
    </subcellularLocation>
</comment>
<organism evidence="6 7">
    <name type="scientific">Phytophthora pseudosyringae</name>
    <dbReference type="NCBI Taxonomy" id="221518"/>
    <lineage>
        <taxon>Eukaryota</taxon>
        <taxon>Sar</taxon>
        <taxon>Stramenopiles</taxon>
        <taxon>Oomycota</taxon>
        <taxon>Peronosporomycetes</taxon>
        <taxon>Peronosporales</taxon>
        <taxon>Peronosporaceae</taxon>
        <taxon>Phytophthora</taxon>
    </lineage>
</organism>
<dbReference type="InterPro" id="IPR031825">
    <property type="entry name" value="RXLR"/>
</dbReference>